<sequence length="70" mass="8065">MRKGPAKQMLSTCLSECFRDNECEDTNSGYEGTLSLRNNVALFQRWIKTDGDKRHERGKGFTREPPTKPM</sequence>
<dbReference type="AlphaFoldDB" id="A0AAD5MRW4"/>
<organism evidence="1 2">
    <name type="scientific">Parelaphostrongylus tenuis</name>
    <name type="common">Meningeal worm</name>
    <dbReference type="NCBI Taxonomy" id="148309"/>
    <lineage>
        <taxon>Eukaryota</taxon>
        <taxon>Metazoa</taxon>
        <taxon>Ecdysozoa</taxon>
        <taxon>Nematoda</taxon>
        <taxon>Chromadorea</taxon>
        <taxon>Rhabditida</taxon>
        <taxon>Rhabditina</taxon>
        <taxon>Rhabditomorpha</taxon>
        <taxon>Strongyloidea</taxon>
        <taxon>Metastrongylidae</taxon>
        <taxon>Parelaphostrongylus</taxon>
    </lineage>
</organism>
<evidence type="ECO:0000313" key="2">
    <source>
        <dbReference type="Proteomes" id="UP001196413"/>
    </source>
</evidence>
<dbReference type="Proteomes" id="UP001196413">
    <property type="component" value="Unassembled WGS sequence"/>
</dbReference>
<proteinExistence type="predicted"/>
<evidence type="ECO:0000313" key="1">
    <source>
        <dbReference type="EMBL" id="KAJ1352981.1"/>
    </source>
</evidence>
<protein>
    <submittedName>
        <fullName evidence="1">Uncharacterized protein</fullName>
    </submittedName>
</protein>
<keyword evidence="2" id="KW-1185">Reference proteome</keyword>
<gene>
    <name evidence="1" type="ORF">KIN20_009517</name>
</gene>
<name>A0AAD5MRW4_PARTN</name>
<comment type="caution">
    <text evidence="1">The sequence shown here is derived from an EMBL/GenBank/DDBJ whole genome shotgun (WGS) entry which is preliminary data.</text>
</comment>
<accession>A0AAD5MRW4</accession>
<reference evidence="1" key="1">
    <citation type="submission" date="2021-06" db="EMBL/GenBank/DDBJ databases">
        <title>Parelaphostrongylus tenuis whole genome reference sequence.</title>
        <authorList>
            <person name="Garwood T.J."/>
            <person name="Larsen P.A."/>
            <person name="Fountain-Jones N.M."/>
            <person name="Garbe J.R."/>
            <person name="Macchietto M.G."/>
            <person name="Kania S.A."/>
            <person name="Gerhold R.W."/>
            <person name="Richards J.E."/>
            <person name="Wolf T.M."/>
        </authorList>
    </citation>
    <scope>NUCLEOTIDE SEQUENCE</scope>
    <source>
        <strain evidence="1">MNPRO001-30</strain>
        <tissue evidence="1">Meninges</tissue>
    </source>
</reference>
<dbReference type="EMBL" id="JAHQIW010001574">
    <property type="protein sequence ID" value="KAJ1352981.1"/>
    <property type="molecule type" value="Genomic_DNA"/>
</dbReference>